<dbReference type="Proteomes" id="UP000254808">
    <property type="component" value="Chromosome"/>
</dbReference>
<gene>
    <name evidence="1" type="ORF">CYPRO_0783</name>
</gene>
<keyword evidence="2" id="KW-1185">Reference proteome</keyword>
<evidence type="ECO:0000313" key="1">
    <source>
        <dbReference type="EMBL" id="AXJ00066.1"/>
    </source>
</evidence>
<accession>A0A345UHW4</accession>
<dbReference type="KEGG" id="cprv:CYPRO_0783"/>
<dbReference type="AlphaFoldDB" id="A0A345UHW4"/>
<reference evidence="1 2" key="1">
    <citation type="submission" date="2018-03" db="EMBL/GenBank/DDBJ databases">
        <title>Phenotypic and genomic properties of Cyclonatronum proteinivorum gen. nov., sp. nov., a haloalkaliphilic bacteroidete from soda lakes possessing Na+-translocating rhodopsin.</title>
        <authorList>
            <person name="Toshchakov S.V."/>
            <person name="Korzhenkov A."/>
            <person name="Samarov N.I."/>
            <person name="Kublanov I.V."/>
            <person name="Muntyan M.S."/>
            <person name="Sorokin D.Y."/>
        </authorList>
    </citation>
    <scope>NUCLEOTIDE SEQUENCE [LARGE SCALE GENOMIC DNA]</scope>
    <source>
        <strain evidence="1 2">Omega</strain>
    </source>
</reference>
<dbReference type="EMBL" id="CP027806">
    <property type="protein sequence ID" value="AXJ00066.1"/>
    <property type="molecule type" value="Genomic_DNA"/>
</dbReference>
<proteinExistence type="predicted"/>
<organism evidence="1 2">
    <name type="scientific">Cyclonatronum proteinivorum</name>
    <dbReference type="NCBI Taxonomy" id="1457365"/>
    <lineage>
        <taxon>Bacteria</taxon>
        <taxon>Pseudomonadati</taxon>
        <taxon>Balneolota</taxon>
        <taxon>Balneolia</taxon>
        <taxon>Balneolales</taxon>
        <taxon>Cyclonatronaceae</taxon>
        <taxon>Cyclonatronum</taxon>
    </lineage>
</organism>
<protein>
    <submittedName>
        <fullName evidence="1">Uncharacterized protein</fullName>
    </submittedName>
</protein>
<sequence length="51" mass="5858">MKANLKRGMDSCYLLSQEKPFKGENLESLSETVYEQRHRPDRLFEPAGSAV</sequence>
<evidence type="ECO:0000313" key="2">
    <source>
        <dbReference type="Proteomes" id="UP000254808"/>
    </source>
</evidence>
<name>A0A345UHW4_9BACT</name>